<accession>A0A4Q7XZ56</accession>
<feature type="transmembrane region" description="Helical" evidence="1">
    <location>
        <begin position="217"/>
        <end position="235"/>
    </location>
</feature>
<dbReference type="AlphaFoldDB" id="A0A4Q7XZ56"/>
<dbReference type="Proteomes" id="UP000292958">
    <property type="component" value="Unassembled WGS sequence"/>
</dbReference>
<feature type="domain" description="Bacterial Ig-like" evidence="3">
    <location>
        <begin position="44"/>
        <end position="126"/>
    </location>
</feature>
<protein>
    <submittedName>
        <fullName evidence="4">Ig-like domain-containing protein</fullName>
    </submittedName>
</protein>
<evidence type="ECO:0000256" key="2">
    <source>
        <dbReference type="SAM" id="SignalP"/>
    </source>
</evidence>
<evidence type="ECO:0000313" key="4">
    <source>
        <dbReference type="EMBL" id="RZU29081.1"/>
    </source>
</evidence>
<keyword evidence="1" id="KW-0812">Transmembrane</keyword>
<keyword evidence="5" id="KW-1185">Reference proteome</keyword>
<comment type="caution">
    <text evidence="4">The sequence shown here is derived from an EMBL/GenBank/DDBJ whole genome shotgun (WGS) entry which is preliminary data.</text>
</comment>
<feature type="signal peptide" evidence="2">
    <location>
        <begin position="1"/>
        <end position="24"/>
    </location>
</feature>
<proteinExistence type="predicted"/>
<reference evidence="4 5" key="1">
    <citation type="submission" date="2019-02" db="EMBL/GenBank/DDBJ databases">
        <title>Genomic Encyclopedia of Archaeal and Bacterial Type Strains, Phase II (KMG-II): from individual species to whole genera.</title>
        <authorList>
            <person name="Goeker M."/>
        </authorList>
    </citation>
    <scope>NUCLEOTIDE SEQUENCE [LARGE SCALE GENOMIC DNA]</scope>
    <source>
        <strain evidence="4 5">DSM 18101</strain>
    </source>
</reference>
<evidence type="ECO:0000313" key="5">
    <source>
        <dbReference type="Proteomes" id="UP000292958"/>
    </source>
</evidence>
<feature type="transmembrane region" description="Helical" evidence="1">
    <location>
        <begin position="242"/>
        <end position="263"/>
    </location>
</feature>
<keyword evidence="1" id="KW-1133">Transmembrane helix</keyword>
<gene>
    <name evidence="4" type="ORF">BDD14_6676</name>
</gene>
<dbReference type="RefSeq" id="WP_130425564.1">
    <property type="nucleotide sequence ID" value="NZ_SHKW01000008.1"/>
</dbReference>
<feature type="chain" id="PRO_5020666948" evidence="2">
    <location>
        <begin position="25"/>
        <end position="299"/>
    </location>
</feature>
<evidence type="ECO:0000256" key="1">
    <source>
        <dbReference type="SAM" id="Phobius"/>
    </source>
</evidence>
<name>A0A4Q7XZ56_9BACT</name>
<dbReference type="EMBL" id="SHKW01000008">
    <property type="protein sequence ID" value="RZU29081.1"/>
    <property type="molecule type" value="Genomic_DNA"/>
</dbReference>
<dbReference type="OrthoDB" id="98296at2"/>
<sequence>MKMKASLRFLAAISLSLAFNTAWSQPVKFTQVVLQATPIEKLAVSQPSVNSGMSVRFDVQLVGAGAVAPTGSIAFTLTPSDGSHPLTGLADVASGAASWSSVPPIGTYTISAAYSGDSNYLRQTASGNGTVLAPDSGSGTVLAPDFAFTASAMSIKQGQTLTSNIAVTPINGFAGTVRFTCSAPTSLGCSFPSESQTVSLNGHGAGGPSPQLTITAYPGQFTAISALFMVGFAFNSRRKRKFGAGVVTACLGLLLLTGCGTTGTQSGWKPITPKGTYHVTLTGVSGAIQHSKQVNITVE</sequence>
<organism evidence="4 5">
    <name type="scientific">Edaphobacter modestus</name>
    <dbReference type="NCBI Taxonomy" id="388466"/>
    <lineage>
        <taxon>Bacteria</taxon>
        <taxon>Pseudomonadati</taxon>
        <taxon>Acidobacteriota</taxon>
        <taxon>Terriglobia</taxon>
        <taxon>Terriglobales</taxon>
        <taxon>Acidobacteriaceae</taxon>
        <taxon>Edaphobacter</taxon>
    </lineage>
</organism>
<dbReference type="Gene3D" id="2.60.40.10">
    <property type="entry name" value="Immunoglobulins"/>
    <property type="match status" value="1"/>
</dbReference>
<keyword evidence="2" id="KW-0732">Signal</keyword>
<dbReference type="InterPro" id="IPR032109">
    <property type="entry name" value="Big_3_5"/>
</dbReference>
<dbReference type="InterPro" id="IPR013783">
    <property type="entry name" value="Ig-like_fold"/>
</dbReference>
<keyword evidence="1" id="KW-0472">Membrane</keyword>
<dbReference type="Pfam" id="PF16640">
    <property type="entry name" value="Big_3_5"/>
    <property type="match status" value="1"/>
</dbReference>
<evidence type="ECO:0000259" key="3">
    <source>
        <dbReference type="Pfam" id="PF16640"/>
    </source>
</evidence>